<dbReference type="SUPFAM" id="SSF46894">
    <property type="entry name" value="C-terminal effector domain of the bipartite response regulators"/>
    <property type="match status" value="1"/>
</dbReference>
<keyword evidence="2" id="KW-0238">DNA-binding</keyword>
<dbReference type="InterPro" id="IPR000792">
    <property type="entry name" value="Tscrpt_reg_LuxR_C"/>
</dbReference>
<dbReference type="InterPro" id="IPR016032">
    <property type="entry name" value="Sig_transdc_resp-reg_C-effctor"/>
</dbReference>
<proteinExistence type="predicted"/>
<dbReference type="PANTHER" id="PTHR44688:SF16">
    <property type="entry name" value="DNA-BINDING TRANSCRIPTIONAL ACTIVATOR DEVR_DOSR"/>
    <property type="match status" value="1"/>
</dbReference>
<dbReference type="PROSITE" id="PS00622">
    <property type="entry name" value="HTH_LUXR_1"/>
    <property type="match status" value="1"/>
</dbReference>
<keyword evidence="1" id="KW-0805">Transcription regulation</keyword>
<reference evidence="6" key="1">
    <citation type="journal article" date="2019" name="Int. J. Syst. Evol. Microbiol.">
        <title>The Global Catalogue of Microorganisms (GCM) 10K type strain sequencing project: providing services to taxonomists for standard genome sequencing and annotation.</title>
        <authorList>
            <consortium name="The Broad Institute Genomics Platform"/>
            <consortium name="The Broad Institute Genome Sequencing Center for Infectious Disease"/>
            <person name="Wu L."/>
            <person name="Ma J."/>
        </authorList>
    </citation>
    <scope>NUCLEOTIDE SEQUENCE [LARGE SCALE GENOMIC DNA]</scope>
    <source>
        <strain evidence="6">JCM 17938</strain>
    </source>
</reference>
<evidence type="ECO:0000259" key="4">
    <source>
        <dbReference type="PROSITE" id="PS50043"/>
    </source>
</evidence>
<gene>
    <name evidence="5" type="ORF">GCM10023195_83120</name>
</gene>
<comment type="caution">
    <text evidence="5">The sequence shown here is derived from an EMBL/GenBank/DDBJ whole genome shotgun (WGS) entry which is preliminary data.</text>
</comment>
<dbReference type="InterPro" id="IPR036388">
    <property type="entry name" value="WH-like_DNA-bd_sf"/>
</dbReference>
<dbReference type="InterPro" id="IPR029016">
    <property type="entry name" value="GAF-like_dom_sf"/>
</dbReference>
<accession>A0ABP8TZT4</accession>
<dbReference type="Gene3D" id="3.30.450.40">
    <property type="match status" value="1"/>
</dbReference>
<dbReference type="SUPFAM" id="SSF55781">
    <property type="entry name" value="GAF domain-like"/>
    <property type="match status" value="1"/>
</dbReference>
<dbReference type="Pfam" id="PF01590">
    <property type="entry name" value="GAF"/>
    <property type="match status" value="1"/>
</dbReference>
<dbReference type="PANTHER" id="PTHR44688">
    <property type="entry name" value="DNA-BINDING TRANSCRIPTIONAL ACTIVATOR DEVR_DOSR"/>
    <property type="match status" value="1"/>
</dbReference>
<organism evidence="5 6">
    <name type="scientific">Actinoallomurus liliacearum</name>
    <dbReference type="NCBI Taxonomy" id="1080073"/>
    <lineage>
        <taxon>Bacteria</taxon>
        <taxon>Bacillati</taxon>
        <taxon>Actinomycetota</taxon>
        <taxon>Actinomycetes</taxon>
        <taxon>Streptosporangiales</taxon>
        <taxon>Thermomonosporaceae</taxon>
        <taxon>Actinoallomurus</taxon>
    </lineage>
</organism>
<protein>
    <submittedName>
        <fullName evidence="5">LuxR C-terminal-related transcriptional regulator</fullName>
    </submittedName>
</protein>
<name>A0ABP8TZT4_9ACTN</name>
<dbReference type="InterPro" id="IPR003018">
    <property type="entry name" value="GAF"/>
</dbReference>
<evidence type="ECO:0000313" key="5">
    <source>
        <dbReference type="EMBL" id="GAA4618488.1"/>
    </source>
</evidence>
<keyword evidence="3" id="KW-0804">Transcription</keyword>
<keyword evidence="6" id="KW-1185">Reference proteome</keyword>
<evidence type="ECO:0000256" key="1">
    <source>
        <dbReference type="ARBA" id="ARBA00023015"/>
    </source>
</evidence>
<dbReference type="Proteomes" id="UP001500212">
    <property type="component" value="Unassembled WGS sequence"/>
</dbReference>
<feature type="domain" description="HTH luxR-type" evidence="4">
    <location>
        <begin position="271"/>
        <end position="338"/>
    </location>
</feature>
<dbReference type="EMBL" id="BAABHJ010000040">
    <property type="protein sequence ID" value="GAA4618488.1"/>
    <property type="molecule type" value="Genomic_DNA"/>
</dbReference>
<evidence type="ECO:0000256" key="2">
    <source>
        <dbReference type="ARBA" id="ARBA00023125"/>
    </source>
</evidence>
<dbReference type="PRINTS" id="PR00038">
    <property type="entry name" value="HTHLUXR"/>
</dbReference>
<dbReference type="SMART" id="SM00421">
    <property type="entry name" value="HTH_LUXR"/>
    <property type="match status" value="1"/>
</dbReference>
<evidence type="ECO:0000256" key="3">
    <source>
        <dbReference type="ARBA" id="ARBA00023163"/>
    </source>
</evidence>
<dbReference type="CDD" id="cd06170">
    <property type="entry name" value="LuxR_C_like"/>
    <property type="match status" value="1"/>
</dbReference>
<dbReference type="Gene3D" id="1.10.10.10">
    <property type="entry name" value="Winged helix-like DNA-binding domain superfamily/Winged helix DNA-binding domain"/>
    <property type="match status" value="1"/>
</dbReference>
<evidence type="ECO:0000313" key="6">
    <source>
        <dbReference type="Proteomes" id="UP001500212"/>
    </source>
</evidence>
<dbReference type="PROSITE" id="PS50043">
    <property type="entry name" value="HTH_LUXR_2"/>
    <property type="match status" value="1"/>
</dbReference>
<sequence length="359" mass="39249">MKLRSDIGAVEIIDHAVGALAEVMPADVWCGVLLDPSTMLDTGGEHTHGFPPEYMGRLFQIEHVEQDDVDNVRALAQRAARVSVLSESTHHDLGTSKYYREILEPLGLADELRVMLRDGDRVWGLLVLCRGAGSRPFDAGDVALAEALSRPASDALRRSLLLSGLDRGDLPDAPGLIMLDADLRIRSLSDTARHWVGRLQESGSVDDGECPYAVQALATRARTATPGTPVRSRAPIGSGRWLTLHAWTVDQGGEPATAISIAPAEARDLTAIVLDVYGLSTRERQITQHVLRGSSTNEIARRLHLSPYTVQDHLKSVFDKAGVRSRRELTANLFFRHYFPQLADPPLSTDGRLINGVDH</sequence>
<dbReference type="Pfam" id="PF00196">
    <property type="entry name" value="GerE"/>
    <property type="match status" value="1"/>
</dbReference>